<evidence type="ECO:0000313" key="1">
    <source>
        <dbReference type="EMBL" id="CAB56521.1"/>
    </source>
</evidence>
<organism evidence="1 2">
    <name type="scientific">Plesiomonas shigelloides</name>
    <name type="common">Aeromonas shigelloides</name>
    <dbReference type="NCBI Taxonomy" id="703"/>
    <lineage>
        <taxon>Bacteria</taxon>
        <taxon>Pseudomonadati</taxon>
        <taxon>Pseudomonadota</taxon>
        <taxon>Gammaproteobacteria</taxon>
        <taxon>Enterobacterales</taxon>
        <taxon>Enterobacteriaceae</taxon>
        <taxon>Plesiomonas</taxon>
    </lineage>
</organism>
<dbReference type="Proteomes" id="UP000464990">
    <property type="component" value="Plasmid p11184"/>
</dbReference>
<evidence type="ECO:0000313" key="2">
    <source>
        <dbReference type="Proteomes" id="UP000464990"/>
    </source>
</evidence>
<geneLocation type="plasmid" evidence="1">
    <name>p11184</name>
</geneLocation>
<dbReference type="AlphaFoldDB" id="Q9RLE5"/>
<reference evidence="1 2" key="1">
    <citation type="journal article" date="2001" name="Plasmid">
        <title>pUb6060: a broad-host-range, DNA polymerase-I-independent ColE2-like plasmid.</title>
        <authorList>
            <person name="Avison M.B."/>
            <person name="Walsh T.R."/>
            <person name="Bennett P.M."/>
        </authorList>
    </citation>
    <scope>NUCLEOTIDE SEQUENCE [LARGE SCALE GENOMIC DNA]</scope>
    <source>
        <strain evidence="1 2">O36:H34</strain>
        <plasmid evidence="2">Chromosome</plasmid>
    </source>
</reference>
<dbReference type="EMBL" id="AJ249644">
    <property type="protein sequence ID" value="CAB56521.1"/>
    <property type="molecule type" value="Genomic_DNA"/>
</dbReference>
<sequence length="232" mass="26523">MSRLIGKDFDLFLGFFLNYSLKDLASNGDFKKKLREAHKKYYPLLTLSAELDLMFRGDVGEDCADRVKETCSDIGSSIFLLAHGMYKQSNMSLRSSIENFLKSIGCNHCPDILTDKSVFSVFEKAGQLELFLDPVFKCKFDELQSIYSSLCLYTHTASAEHMAKISAMGSIPKHDKAKSAILVNDLTRLVRIYLFIYTKLFRCEFFKFNHDNRDVILSALTKSQRRSLMEPS</sequence>
<proteinExistence type="predicted"/>
<keyword evidence="1" id="KW-0614">Plasmid</keyword>
<protein>
    <submittedName>
        <fullName evidence="1">Uncharacterized protein</fullName>
    </submittedName>
</protein>
<name>Q9RLE5_PLESH</name>
<accession>Q9RLE5</accession>